<feature type="domain" description="Response regulatory" evidence="2">
    <location>
        <begin position="9"/>
        <end position="135"/>
    </location>
</feature>
<protein>
    <submittedName>
        <fullName evidence="3">Response regulator</fullName>
    </submittedName>
</protein>
<dbReference type="Gene3D" id="3.40.50.2300">
    <property type="match status" value="1"/>
</dbReference>
<dbReference type="EMBL" id="BJYT01000007">
    <property type="protein sequence ID" value="GEO09719.1"/>
    <property type="molecule type" value="Genomic_DNA"/>
</dbReference>
<dbReference type="RefSeq" id="WP_147203831.1">
    <property type="nucleotide sequence ID" value="NZ_BJYT01000007.1"/>
</dbReference>
<comment type="caution">
    <text evidence="3">The sequence shown here is derived from an EMBL/GenBank/DDBJ whole genome shotgun (WGS) entry which is preliminary data.</text>
</comment>
<dbReference type="InterPro" id="IPR001789">
    <property type="entry name" value="Sig_transdc_resp-reg_receiver"/>
</dbReference>
<dbReference type="PANTHER" id="PTHR44520">
    <property type="entry name" value="RESPONSE REGULATOR RCP1-RELATED"/>
    <property type="match status" value="1"/>
</dbReference>
<dbReference type="PANTHER" id="PTHR44520:SF2">
    <property type="entry name" value="RESPONSE REGULATOR RCP1"/>
    <property type="match status" value="1"/>
</dbReference>
<accession>A0A512BCM4</accession>
<dbReference type="Proteomes" id="UP000321513">
    <property type="component" value="Unassembled WGS sequence"/>
</dbReference>
<evidence type="ECO:0000259" key="2">
    <source>
        <dbReference type="PROSITE" id="PS50110"/>
    </source>
</evidence>
<name>A0A512BCM4_9BACT</name>
<dbReference type="PROSITE" id="PS50110">
    <property type="entry name" value="RESPONSE_REGULATORY"/>
    <property type="match status" value="1"/>
</dbReference>
<dbReference type="Pfam" id="PF00072">
    <property type="entry name" value="Response_reg"/>
    <property type="match status" value="1"/>
</dbReference>
<gene>
    <name evidence="3" type="ORF">SAE01_22150</name>
</gene>
<evidence type="ECO:0000256" key="1">
    <source>
        <dbReference type="PROSITE-ProRule" id="PRU00169"/>
    </source>
</evidence>
<evidence type="ECO:0000313" key="3">
    <source>
        <dbReference type="EMBL" id="GEO09719.1"/>
    </source>
</evidence>
<evidence type="ECO:0000313" key="4">
    <source>
        <dbReference type="Proteomes" id="UP000321513"/>
    </source>
</evidence>
<sequence length="138" mass="15805">MNSNSTPLTICLIDDDFIYQFTAKRIIELVDPLQKVLVFSNGKEAIDFFSQQPPNSELLPDVIFLDINMPVMNGWEFLDAYNDIKPALDKPISIYMISSSVDEKDKIRSKTFNVKDFIEKPINKEMMVAILRLTRAVA</sequence>
<dbReference type="OrthoDB" id="1121174at2"/>
<dbReference type="GO" id="GO:0000160">
    <property type="term" value="P:phosphorelay signal transduction system"/>
    <property type="evidence" value="ECO:0007669"/>
    <property type="project" value="InterPro"/>
</dbReference>
<dbReference type="SUPFAM" id="SSF52172">
    <property type="entry name" value="CheY-like"/>
    <property type="match status" value="1"/>
</dbReference>
<keyword evidence="4" id="KW-1185">Reference proteome</keyword>
<reference evidence="3 4" key="1">
    <citation type="submission" date="2019-07" db="EMBL/GenBank/DDBJ databases">
        <title>Whole genome shotgun sequence of Segetibacter aerophilus NBRC 106135.</title>
        <authorList>
            <person name="Hosoyama A."/>
            <person name="Uohara A."/>
            <person name="Ohji S."/>
            <person name="Ichikawa N."/>
        </authorList>
    </citation>
    <scope>NUCLEOTIDE SEQUENCE [LARGE SCALE GENOMIC DNA]</scope>
    <source>
        <strain evidence="3 4">NBRC 106135</strain>
    </source>
</reference>
<dbReference type="InterPro" id="IPR052893">
    <property type="entry name" value="TCS_response_regulator"/>
</dbReference>
<dbReference type="AlphaFoldDB" id="A0A512BCM4"/>
<feature type="modified residue" description="4-aspartylphosphate" evidence="1">
    <location>
        <position position="66"/>
    </location>
</feature>
<organism evidence="3 4">
    <name type="scientific">Segetibacter aerophilus</name>
    <dbReference type="NCBI Taxonomy" id="670293"/>
    <lineage>
        <taxon>Bacteria</taxon>
        <taxon>Pseudomonadati</taxon>
        <taxon>Bacteroidota</taxon>
        <taxon>Chitinophagia</taxon>
        <taxon>Chitinophagales</taxon>
        <taxon>Chitinophagaceae</taxon>
        <taxon>Segetibacter</taxon>
    </lineage>
</organism>
<keyword evidence="1" id="KW-0597">Phosphoprotein</keyword>
<dbReference type="SMART" id="SM00448">
    <property type="entry name" value="REC"/>
    <property type="match status" value="1"/>
</dbReference>
<dbReference type="InterPro" id="IPR011006">
    <property type="entry name" value="CheY-like_superfamily"/>
</dbReference>
<proteinExistence type="predicted"/>